<dbReference type="Proteomes" id="UP000051660">
    <property type="component" value="Unassembled WGS sequence"/>
</dbReference>
<organism evidence="4 5">
    <name type="scientific">Bradyrhizobium lablabi</name>
    <dbReference type="NCBI Taxonomy" id="722472"/>
    <lineage>
        <taxon>Bacteria</taxon>
        <taxon>Pseudomonadati</taxon>
        <taxon>Pseudomonadota</taxon>
        <taxon>Alphaproteobacteria</taxon>
        <taxon>Hyphomicrobiales</taxon>
        <taxon>Nitrobacteraceae</taxon>
        <taxon>Bradyrhizobium</taxon>
    </lineage>
</organism>
<protein>
    <recommendedName>
        <fullName evidence="3">FAD dependent oxidoreductase domain-containing protein</fullName>
    </recommendedName>
</protein>
<dbReference type="PANTHER" id="PTHR13847:SF280">
    <property type="entry name" value="D-AMINO ACID DEHYDROGENASE"/>
    <property type="match status" value="1"/>
</dbReference>
<dbReference type="SUPFAM" id="SSF51905">
    <property type="entry name" value="FAD/NAD(P)-binding domain"/>
    <property type="match status" value="1"/>
</dbReference>
<proteinExistence type="inferred from homology"/>
<keyword evidence="2" id="KW-0560">Oxidoreductase</keyword>
<evidence type="ECO:0000313" key="4">
    <source>
        <dbReference type="EMBL" id="KRR19541.1"/>
    </source>
</evidence>
<comment type="similarity">
    <text evidence="1">Belongs to the DadA oxidoreductase family.</text>
</comment>
<dbReference type="GO" id="GO:0005737">
    <property type="term" value="C:cytoplasm"/>
    <property type="evidence" value="ECO:0007669"/>
    <property type="project" value="TreeGrafter"/>
</dbReference>
<dbReference type="EMBL" id="LLYB01000094">
    <property type="protein sequence ID" value="KRR19541.1"/>
    <property type="molecule type" value="Genomic_DNA"/>
</dbReference>
<dbReference type="Gene3D" id="3.50.50.60">
    <property type="entry name" value="FAD/NAD(P)-binding domain"/>
    <property type="match status" value="1"/>
</dbReference>
<comment type="caution">
    <text evidence="4">The sequence shown here is derived from an EMBL/GenBank/DDBJ whole genome shotgun (WGS) entry which is preliminary data.</text>
</comment>
<dbReference type="GO" id="GO:0005886">
    <property type="term" value="C:plasma membrane"/>
    <property type="evidence" value="ECO:0007669"/>
    <property type="project" value="TreeGrafter"/>
</dbReference>
<dbReference type="Gene3D" id="3.30.9.10">
    <property type="entry name" value="D-Amino Acid Oxidase, subunit A, domain 2"/>
    <property type="match status" value="1"/>
</dbReference>
<dbReference type="InterPro" id="IPR036188">
    <property type="entry name" value="FAD/NAD-bd_sf"/>
</dbReference>
<dbReference type="AlphaFoldDB" id="A0A0R3MNP8"/>
<feature type="domain" description="FAD dependent oxidoreductase" evidence="3">
    <location>
        <begin position="2"/>
        <end position="400"/>
    </location>
</feature>
<gene>
    <name evidence="4" type="ORF">CQ14_17135</name>
</gene>
<sequence>MKICVLGAGVIGLTTAWCLAEAGHDVVIVDRHTSTAKDASAANGAQLSYAFVAPLASPATLKKLPSLLLSPESPMRIRAGLDPALISWGLRFLFACRPAAVRETVAAQLALAALSRSELARLSQSLMLSFGLRTAGKLVIFRRQSEFDAARRAITANPGEDGQQALTPAECLSLEPALRLDAGELAGGIFTASEQVGDCAAFCAGLTSRLKRQRNVEWVLGTEVRGPVRSGGRLVAIDTDKGHVQADHFVLCMGAASAAFAKACGFHLPIYPLKGYSITLSPATGAPVLRHSVTDMERKLVFAPLARDDRTAIRVAGIADLERGTTIDAERLDVLRRASAELLGIEATGDVEPWCGLRPTTPDSRPIIGWSPLDGLFINSGHGMLGWTLACGSARLTADMIECKRSVTTASAFALRRAA</sequence>
<dbReference type="GO" id="GO:0008718">
    <property type="term" value="F:D-amino-acid dehydrogenase activity"/>
    <property type="evidence" value="ECO:0007669"/>
    <property type="project" value="TreeGrafter"/>
</dbReference>
<dbReference type="RefSeq" id="WP_057860957.1">
    <property type="nucleotide sequence ID" value="NZ_LLYB01000094.1"/>
</dbReference>
<evidence type="ECO:0000259" key="3">
    <source>
        <dbReference type="Pfam" id="PF01266"/>
    </source>
</evidence>
<evidence type="ECO:0000313" key="5">
    <source>
        <dbReference type="Proteomes" id="UP000051660"/>
    </source>
</evidence>
<dbReference type="PANTHER" id="PTHR13847">
    <property type="entry name" value="SARCOSINE DEHYDROGENASE-RELATED"/>
    <property type="match status" value="1"/>
</dbReference>
<name>A0A0R3MNP8_9BRAD</name>
<accession>A0A0R3MNP8</accession>
<dbReference type="GO" id="GO:0055130">
    <property type="term" value="P:D-alanine catabolic process"/>
    <property type="evidence" value="ECO:0007669"/>
    <property type="project" value="TreeGrafter"/>
</dbReference>
<dbReference type="InterPro" id="IPR006076">
    <property type="entry name" value="FAD-dep_OxRdtase"/>
</dbReference>
<dbReference type="Pfam" id="PF01266">
    <property type="entry name" value="DAO"/>
    <property type="match status" value="1"/>
</dbReference>
<reference evidence="4 5" key="1">
    <citation type="submission" date="2014-03" db="EMBL/GenBank/DDBJ databases">
        <title>Bradyrhizobium valentinum sp. nov., isolated from effective nodules of Lupinus mariae-josephae, a lupine endemic of basic-lime soils in Eastern Spain.</title>
        <authorList>
            <person name="Duran D."/>
            <person name="Rey L."/>
            <person name="Navarro A."/>
            <person name="Busquets A."/>
            <person name="Imperial J."/>
            <person name="Ruiz-Argueso T."/>
        </authorList>
    </citation>
    <scope>NUCLEOTIDE SEQUENCE [LARGE SCALE GENOMIC DNA]</scope>
    <source>
        <strain evidence="4 5">CCBAU 23086</strain>
    </source>
</reference>
<evidence type="ECO:0000256" key="2">
    <source>
        <dbReference type="ARBA" id="ARBA00023002"/>
    </source>
</evidence>
<dbReference type="Gene3D" id="3.40.50.720">
    <property type="entry name" value="NAD(P)-binding Rossmann-like Domain"/>
    <property type="match status" value="1"/>
</dbReference>
<evidence type="ECO:0000256" key="1">
    <source>
        <dbReference type="ARBA" id="ARBA00009410"/>
    </source>
</evidence>